<comment type="caution">
    <text evidence="1">The sequence shown here is derived from an EMBL/GenBank/DDBJ whole genome shotgun (WGS) entry which is preliminary data.</text>
</comment>
<dbReference type="OrthoDB" id="5986638at2759"/>
<proteinExistence type="predicted"/>
<protein>
    <submittedName>
        <fullName evidence="1">Uncharacterized protein</fullName>
    </submittedName>
</protein>
<dbReference type="Proteomes" id="UP001163046">
    <property type="component" value="Unassembled WGS sequence"/>
</dbReference>
<dbReference type="AlphaFoldDB" id="A0A9W9Z952"/>
<keyword evidence="2" id="KW-1185">Reference proteome</keyword>
<sequence>LNAGYRFVTEEPGARGRRRLQIDEESLSVLHSIYYAWSAVACETGVSSIPNDFTEAAGVESTIANSVGPSNTFSDIPDDDLCSVAVWSERFSKICQMQGRRTFNSHHLPSCNYKVCCTVRQAGTIDCEFP</sequence>
<accession>A0A9W9Z952</accession>
<feature type="non-terminal residue" evidence="1">
    <location>
        <position position="1"/>
    </location>
</feature>
<evidence type="ECO:0000313" key="2">
    <source>
        <dbReference type="Proteomes" id="UP001163046"/>
    </source>
</evidence>
<reference evidence="1" key="1">
    <citation type="submission" date="2023-01" db="EMBL/GenBank/DDBJ databases">
        <title>Genome assembly of the deep-sea coral Lophelia pertusa.</title>
        <authorList>
            <person name="Herrera S."/>
            <person name="Cordes E."/>
        </authorList>
    </citation>
    <scope>NUCLEOTIDE SEQUENCE</scope>
    <source>
        <strain evidence="1">USNM1676648</strain>
        <tissue evidence="1">Polyp</tissue>
    </source>
</reference>
<organism evidence="1 2">
    <name type="scientific">Desmophyllum pertusum</name>
    <dbReference type="NCBI Taxonomy" id="174260"/>
    <lineage>
        <taxon>Eukaryota</taxon>
        <taxon>Metazoa</taxon>
        <taxon>Cnidaria</taxon>
        <taxon>Anthozoa</taxon>
        <taxon>Hexacorallia</taxon>
        <taxon>Scleractinia</taxon>
        <taxon>Caryophylliina</taxon>
        <taxon>Caryophylliidae</taxon>
        <taxon>Desmophyllum</taxon>
    </lineage>
</organism>
<dbReference type="EMBL" id="MU826458">
    <property type="protein sequence ID" value="KAJ7375819.1"/>
    <property type="molecule type" value="Genomic_DNA"/>
</dbReference>
<name>A0A9W9Z952_9CNID</name>
<gene>
    <name evidence="1" type="ORF">OS493_038634</name>
</gene>
<evidence type="ECO:0000313" key="1">
    <source>
        <dbReference type="EMBL" id="KAJ7375819.1"/>
    </source>
</evidence>